<dbReference type="AlphaFoldDB" id="A0A7S9LIZ3"/>
<dbReference type="Pfam" id="PF07690">
    <property type="entry name" value="MFS_1"/>
    <property type="match status" value="2"/>
</dbReference>
<feature type="transmembrane region" description="Helical" evidence="7">
    <location>
        <begin position="167"/>
        <end position="186"/>
    </location>
</feature>
<feature type="transmembrane region" description="Helical" evidence="7">
    <location>
        <begin position="366"/>
        <end position="390"/>
    </location>
</feature>
<keyword evidence="2" id="KW-1003">Cell membrane</keyword>
<evidence type="ECO:0000256" key="4">
    <source>
        <dbReference type="ARBA" id="ARBA00022989"/>
    </source>
</evidence>
<comment type="subcellular location">
    <subcellularLocation>
        <location evidence="1">Cell membrane</location>
        <topology evidence="1">Multi-pass membrane protein</topology>
    </subcellularLocation>
</comment>
<dbReference type="InterPro" id="IPR000849">
    <property type="entry name" value="Sugar_P_transporter"/>
</dbReference>
<dbReference type="InterPro" id="IPR036259">
    <property type="entry name" value="MFS_trans_sf"/>
</dbReference>
<evidence type="ECO:0000313" key="9">
    <source>
        <dbReference type="EMBL" id="QPH49690.1"/>
    </source>
</evidence>
<evidence type="ECO:0000256" key="3">
    <source>
        <dbReference type="ARBA" id="ARBA00022692"/>
    </source>
</evidence>
<keyword evidence="5 7" id="KW-0472">Membrane</keyword>
<name>A0A7S9LIZ3_9PSED</name>
<feature type="transmembrane region" description="Helical" evidence="7">
    <location>
        <begin position="232"/>
        <end position="255"/>
    </location>
</feature>
<dbReference type="Gene3D" id="1.20.1250.20">
    <property type="entry name" value="MFS general substrate transporter like domains"/>
    <property type="match status" value="2"/>
</dbReference>
<dbReference type="InterPro" id="IPR011701">
    <property type="entry name" value="MFS"/>
</dbReference>
<feature type="transmembrane region" description="Helical" evidence="7">
    <location>
        <begin position="396"/>
        <end position="416"/>
    </location>
</feature>
<dbReference type="PANTHER" id="PTHR11662:SF399">
    <property type="entry name" value="FI19708P1-RELATED"/>
    <property type="match status" value="1"/>
</dbReference>
<feature type="domain" description="Major facilitator superfamily (MFS) profile" evidence="8">
    <location>
        <begin position="15"/>
        <end position="422"/>
    </location>
</feature>
<dbReference type="PROSITE" id="PS50850">
    <property type="entry name" value="MFS"/>
    <property type="match status" value="1"/>
</dbReference>
<comment type="similarity">
    <text evidence="6">Belongs to the major facilitator superfamily. Phthalate permease family.</text>
</comment>
<proteinExistence type="inferred from homology"/>
<gene>
    <name evidence="9" type="ORF">IZU98_02870</name>
</gene>
<evidence type="ECO:0000256" key="6">
    <source>
        <dbReference type="ARBA" id="ARBA00038514"/>
    </source>
</evidence>
<feature type="transmembrane region" description="Helical" evidence="7">
    <location>
        <begin position="308"/>
        <end position="326"/>
    </location>
</feature>
<dbReference type="EMBL" id="CP064946">
    <property type="protein sequence ID" value="QPH49690.1"/>
    <property type="molecule type" value="Genomic_DNA"/>
</dbReference>
<dbReference type="InterPro" id="IPR050382">
    <property type="entry name" value="MFS_Na/Anion_cotransporter"/>
</dbReference>
<accession>A0A7S9LIZ3</accession>
<dbReference type="PIRSF" id="PIRSF002808">
    <property type="entry name" value="Hexose_phosphate_transp"/>
    <property type="match status" value="1"/>
</dbReference>
<evidence type="ECO:0000256" key="7">
    <source>
        <dbReference type="SAM" id="Phobius"/>
    </source>
</evidence>
<organism evidence="9 10">
    <name type="scientific">Pseudomonas fulva</name>
    <dbReference type="NCBI Taxonomy" id="47880"/>
    <lineage>
        <taxon>Bacteria</taxon>
        <taxon>Pseudomonadati</taxon>
        <taxon>Pseudomonadota</taxon>
        <taxon>Gammaproteobacteria</taxon>
        <taxon>Pseudomonadales</taxon>
        <taxon>Pseudomonadaceae</taxon>
        <taxon>Pseudomonas</taxon>
    </lineage>
</organism>
<feature type="transmembrane region" description="Helical" evidence="7">
    <location>
        <begin position="13"/>
        <end position="29"/>
    </location>
</feature>
<keyword evidence="4 7" id="KW-1133">Transmembrane helix</keyword>
<dbReference type="Proteomes" id="UP000594430">
    <property type="component" value="Chromosome"/>
</dbReference>
<evidence type="ECO:0000256" key="2">
    <source>
        <dbReference type="ARBA" id="ARBA00022475"/>
    </source>
</evidence>
<keyword evidence="3 7" id="KW-0812">Transmembrane</keyword>
<dbReference type="PANTHER" id="PTHR11662">
    <property type="entry name" value="SOLUTE CARRIER FAMILY 17"/>
    <property type="match status" value="1"/>
</dbReference>
<dbReference type="GO" id="GO:0005886">
    <property type="term" value="C:plasma membrane"/>
    <property type="evidence" value="ECO:0007669"/>
    <property type="project" value="UniProtKB-SubCell"/>
</dbReference>
<evidence type="ECO:0000256" key="5">
    <source>
        <dbReference type="ARBA" id="ARBA00023136"/>
    </source>
</evidence>
<protein>
    <submittedName>
        <fullName evidence="9">MFS transporter</fullName>
    </submittedName>
</protein>
<dbReference type="InterPro" id="IPR020846">
    <property type="entry name" value="MFS_dom"/>
</dbReference>
<feature type="transmembrane region" description="Helical" evidence="7">
    <location>
        <begin position="332"/>
        <end position="354"/>
    </location>
</feature>
<evidence type="ECO:0000259" key="8">
    <source>
        <dbReference type="PROSITE" id="PS50850"/>
    </source>
</evidence>
<feature type="transmembrane region" description="Helical" evidence="7">
    <location>
        <begin position="138"/>
        <end position="161"/>
    </location>
</feature>
<feature type="transmembrane region" description="Helical" evidence="7">
    <location>
        <begin position="50"/>
        <end position="74"/>
    </location>
</feature>
<feature type="transmembrane region" description="Helical" evidence="7">
    <location>
        <begin position="86"/>
        <end position="106"/>
    </location>
</feature>
<feature type="transmembrane region" description="Helical" evidence="7">
    <location>
        <begin position="275"/>
        <end position="296"/>
    </location>
</feature>
<sequence>MQKESSLLRKKRIWIYAFLFTLTLINYVDRVSLSVASKVLKEEFDISPVAMGYLFSSFVWLYFVALIPMGYLVGRFGPKKVNGYGIGVWSVATACTALSTGFISLLTCRLIMGAGEATTYPAGARVIREWMPLKERGMATAVFHSGSLVGPAVGAIGFGWLITAFGWRIAFVVAAALGFVWLAAWLKWYNHPSKAPWLSEVERAEIKEHGGTSTADPASAPSLGLSGLARSWSMWAIALSHGCAVYATYFFLTWLPTYLQAEKGLTVMGSGIYTAIPYLGAAVLAIVIGRISDGVVRPELAQSGHRRVVVASVLLASAVIFLVPVLSSTWAILFVITLSLATCASAVSLNLSLVNDLVRSEDDVGTAAGFITAVGNLFGLLAPIVTGYVVAGTGQFAPAFVVVGVLLVVGAMLSMFCTRRPIGIFPGVGAAVRG</sequence>
<dbReference type="GO" id="GO:0022857">
    <property type="term" value="F:transmembrane transporter activity"/>
    <property type="evidence" value="ECO:0007669"/>
    <property type="project" value="InterPro"/>
</dbReference>
<dbReference type="CDD" id="cd17319">
    <property type="entry name" value="MFS_ExuT_GudP_like"/>
    <property type="match status" value="1"/>
</dbReference>
<evidence type="ECO:0000313" key="10">
    <source>
        <dbReference type="Proteomes" id="UP000594430"/>
    </source>
</evidence>
<dbReference type="SUPFAM" id="SSF103473">
    <property type="entry name" value="MFS general substrate transporter"/>
    <property type="match status" value="1"/>
</dbReference>
<dbReference type="RefSeq" id="WP_196110362.1">
    <property type="nucleotide sequence ID" value="NZ_CP064943.1"/>
</dbReference>
<evidence type="ECO:0000256" key="1">
    <source>
        <dbReference type="ARBA" id="ARBA00004651"/>
    </source>
</evidence>
<reference evidence="9 10" key="1">
    <citation type="submission" date="2020-11" db="EMBL/GenBank/DDBJ databases">
        <title>Pseudomonas fulva producing VIM-24.</title>
        <authorList>
            <person name="Liu S."/>
        </authorList>
    </citation>
    <scope>NUCLEOTIDE SEQUENCE [LARGE SCALE GENOMIC DNA]</scope>
    <source>
        <strain evidence="9 10">ZDHY414</strain>
    </source>
</reference>